<dbReference type="InParanoid" id="A0A0H2R874"/>
<sequence>MTSDFRARSQAEKSVSSLLDKRIICHFEASPRTPCPDSIPEHDPESRTVTLLLSQARIQAGKGFIHITKEILCRDVVMVETSDCISRIFQTALGLWPQKLVSARNHRSSPIPLLPTSTSVARKYSEEELWILVLLAMVQMGRYCPFIRPQSPATRDTAFDVEGVPAKLRLLHNIFDAGSVRMYDDKPGCHDEFGPFTVLKNGKLSNGDKYVKTDYIGTFPNTNTYYYLNHDGSFYVMNPDGSEFYRHPDGSEWYVPPPPVPEPEVKVEPEPEVDEQVLNDLLKLEVKEEETLVF</sequence>
<accession>A0A0H2R874</accession>
<dbReference type="AlphaFoldDB" id="A0A0H2R874"/>
<dbReference type="EMBL" id="KQ086274">
    <property type="protein sequence ID" value="KLO05718.1"/>
    <property type="molecule type" value="Genomic_DNA"/>
</dbReference>
<reference evidence="1 2" key="1">
    <citation type="submission" date="2015-04" db="EMBL/GenBank/DDBJ databases">
        <title>Complete genome sequence of Schizopora paradoxa KUC8140, a cosmopolitan wood degrader in East Asia.</title>
        <authorList>
            <consortium name="DOE Joint Genome Institute"/>
            <person name="Min B."/>
            <person name="Park H."/>
            <person name="Jang Y."/>
            <person name="Kim J.-J."/>
            <person name="Kim K.H."/>
            <person name="Pangilinan J."/>
            <person name="Lipzen A."/>
            <person name="Riley R."/>
            <person name="Grigoriev I.V."/>
            <person name="Spatafora J.W."/>
            <person name="Choi I.-G."/>
        </authorList>
    </citation>
    <scope>NUCLEOTIDE SEQUENCE [LARGE SCALE GENOMIC DNA]</scope>
    <source>
        <strain evidence="1 2">KUC8140</strain>
    </source>
</reference>
<evidence type="ECO:0000313" key="1">
    <source>
        <dbReference type="EMBL" id="KLO05718.1"/>
    </source>
</evidence>
<dbReference type="STRING" id="27342.A0A0H2R874"/>
<proteinExistence type="predicted"/>
<evidence type="ECO:0000313" key="2">
    <source>
        <dbReference type="Proteomes" id="UP000053477"/>
    </source>
</evidence>
<keyword evidence="2" id="KW-1185">Reference proteome</keyword>
<name>A0A0H2R874_9AGAM</name>
<protein>
    <submittedName>
        <fullName evidence="1">Uncharacterized protein</fullName>
    </submittedName>
</protein>
<gene>
    <name evidence="1" type="ORF">SCHPADRAFT_946683</name>
</gene>
<dbReference type="Proteomes" id="UP000053477">
    <property type="component" value="Unassembled WGS sequence"/>
</dbReference>
<organism evidence="1 2">
    <name type="scientific">Schizopora paradoxa</name>
    <dbReference type="NCBI Taxonomy" id="27342"/>
    <lineage>
        <taxon>Eukaryota</taxon>
        <taxon>Fungi</taxon>
        <taxon>Dikarya</taxon>
        <taxon>Basidiomycota</taxon>
        <taxon>Agaricomycotina</taxon>
        <taxon>Agaricomycetes</taxon>
        <taxon>Hymenochaetales</taxon>
        <taxon>Schizoporaceae</taxon>
        <taxon>Schizopora</taxon>
    </lineage>
</organism>